<evidence type="ECO:0008006" key="4">
    <source>
        <dbReference type="Google" id="ProtNLM"/>
    </source>
</evidence>
<evidence type="ECO:0000313" key="2">
    <source>
        <dbReference type="EMBL" id="TCM61805.1"/>
    </source>
</evidence>
<feature type="region of interest" description="Disordered" evidence="1">
    <location>
        <begin position="97"/>
        <end position="116"/>
    </location>
</feature>
<sequence>MNEFNPTLWPERLQQAMRDKQQLAKQQLYFAPIRHHSPACAYALQHYIAQLQPTHILIEAPQSFQFLLSSLLDEATRPPIAIFAQASKASSKNASATAAKATQATDSTTDSDETDAEPALPELASAYFPFCEYSPEWVALKRGQALQAKLEFIDLSWAKQSSLDQAQRQVSHSQRSLMSERYLAHSQYIQQLATQLHCRNHDELWDHLFELQTPVQLQQPEQFFDDVFSWCALARLDYEPEVLLQDASLHREDQMWQQIHACLAPEHKVLVVTGGFHTLALIELLARPKQAKRYEVKATAAAQWQEQAWLIRYSFDRLDALNGYASGMPSPAYYQQFWLDLNTDTDSNSNSDPAQAQALWQQQFLNYLSQLCHHLDAASALEITTFIAIKNTAEVAWRLAELREHYRPSRYDLLDALQSALIKGELEDGQQQLFELIFQFLSGQQLGQVHADQNSPALLANVYKQVEKYRFNLNDTLQRQRKLDVYRKPLHQEISQYLHLLEFVECGFAQRLSGPDYVLGASLDLLFEEWRYAWTPSVEARLIELAEQGDQLHVIALAKLQAKQEENQQQGLGQSAAETAKLLALACRLGLKKQLTRFNQQLNLYLETDQNLASVIAAAQQLYYLWHGRTLLQLPEALLQHSLILALGQACFLLDQLYATQEERIDENLKHLKHLHELILNAQQQMPQALRDFNRNSNNNSTSNSNQNGNSSNNSASTRNNSITTRGTDSLLELMYQQIDIAQLRQLQLSKLLGAVEVLQFLDQRISQDQLSQSLKLSFATGSDADQAVQYLQGMFFIAPEIFVQSNIAIEALHLLMSQWSEEYFIHILPDLRYVFSQLSPKQTRQVAGRIAELTGLSDEVVLDQVFAHISEQDLLAGVELNQQLQQLLAFDHLSAWFSPSSDTALLEETSDDK</sequence>
<dbReference type="Pfam" id="PF18934">
    <property type="entry name" value="DUF5682"/>
    <property type="match status" value="1"/>
</dbReference>
<organism evidence="2 3">
    <name type="scientific">Acinetobacter calcoaceticus</name>
    <dbReference type="NCBI Taxonomy" id="471"/>
    <lineage>
        <taxon>Bacteria</taxon>
        <taxon>Pseudomonadati</taxon>
        <taxon>Pseudomonadota</taxon>
        <taxon>Gammaproteobacteria</taxon>
        <taxon>Moraxellales</taxon>
        <taxon>Moraxellaceae</taxon>
        <taxon>Acinetobacter</taxon>
        <taxon>Acinetobacter calcoaceticus/baumannii complex</taxon>
    </lineage>
</organism>
<dbReference type="AlphaFoldDB" id="A0A4R1XJH4"/>
<gene>
    <name evidence="2" type="ORF">EC844_12723</name>
</gene>
<feature type="compositionally biased region" description="Low complexity" evidence="1">
    <location>
        <begin position="97"/>
        <end position="108"/>
    </location>
</feature>
<reference evidence="2 3" key="1">
    <citation type="submission" date="2019-03" db="EMBL/GenBank/DDBJ databases">
        <title>Genomic analyses of the natural microbiome of Caenorhabditis elegans.</title>
        <authorList>
            <person name="Samuel B."/>
        </authorList>
    </citation>
    <scope>NUCLEOTIDE SEQUENCE [LARGE SCALE GENOMIC DNA]</scope>
    <source>
        <strain evidence="2 3">JUb89</strain>
    </source>
</reference>
<protein>
    <recommendedName>
        <fullName evidence="4">4-aminobutyrate aminotransferase</fullName>
    </recommendedName>
</protein>
<evidence type="ECO:0000313" key="3">
    <source>
        <dbReference type="Proteomes" id="UP000294963"/>
    </source>
</evidence>
<comment type="caution">
    <text evidence="2">The sequence shown here is derived from an EMBL/GenBank/DDBJ whole genome shotgun (WGS) entry which is preliminary data.</text>
</comment>
<dbReference type="EMBL" id="SLVJ01000027">
    <property type="protein sequence ID" value="TCM61805.1"/>
    <property type="molecule type" value="Genomic_DNA"/>
</dbReference>
<name>A0A4R1XJH4_ACICA</name>
<dbReference type="Proteomes" id="UP000294963">
    <property type="component" value="Unassembled WGS sequence"/>
</dbReference>
<accession>A0A4R1XJH4</accession>
<feature type="compositionally biased region" description="Low complexity" evidence="1">
    <location>
        <begin position="695"/>
        <end position="722"/>
    </location>
</feature>
<evidence type="ECO:0000256" key="1">
    <source>
        <dbReference type="SAM" id="MobiDB-lite"/>
    </source>
</evidence>
<feature type="region of interest" description="Disordered" evidence="1">
    <location>
        <begin position="692"/>
        <end position="722"/>
    </location>
</feature>
<dbReference type="InterPro" id="IPR043737">
    <property type="entry name" value="DUF5682"/>
</dbReference>
<keyword evidence="3" id="KW-1185">Reference proteome</keyword>
<proteinExistence type="predicted"/>